<dbReference type="Proteomes" id="UP000534634">
    <property type="component" value="Unassembled WGS sequence"/>
</dbReference>
<dbReference type="PANTHER" id="PTHR13857:SF26">
    <property type="entry name" value="C-U-EDITING ENZYME APOBEC-1"/>
    <property type="match status" value="1"/>
</dbReference>
<dbReference type="GO" id="GO:0005737">
    <property type="term" value="C:cytoplasm"/>
    <property type="evidence" value="ECO:0007669"/>
    <property type="project" value="TreeGrafter"/>
</dbReference>
<feature type="non-terminal residue" evidence="3">
    <location>
        <position position="182"/>
    </location>
</feature>
<sequence>FLKFLFCFSMYISKRALRKHFDPWPYPDETYLLCELRWNGNERSWIHWIRNDVSHAEAYFLQEIFEPRSYGFCDMTWYLSWSPCGSCCNKIRDFLRRHPNVNIDIRIARVYYSHLPQNQRGLRELHGLPGINYLASVSPDYYYCWETFIQRGVSYDFLPKNFEPAIQKHRSMLQNILEVSTL</sequence>
<evidence type="ECO:0000313" key="3">
    <source>
        <dbReference type="EMBL" id="NXM61041.1"/>
    </source>
</evidence>
<dbReference type="GO" id="GO:0003723">
    <property type="term" value="F:RNA binding"/>
    <property type="evidence" value="ECO:0007669"/>
    <property type="project" value="TreeGrafter"/>
</dbReference>
<dbReference type="SUPFAM" id="SSF53927">
    <property type="entry name" value="Cytidine deaminase-like"/>
    <property type="match status" value="1"/>
</dbReference>
<dbReference type="GO" id="GO:0016554">
    <property type="term" value="P:cytidine to uridine editing"/>
    <property type="evidence" value="ECO:0007669"/>
    <property type="project" value="TreeGrafter"/>
</dbReference>
<dbReference type="GO" id="GO:0005634">
    <property type="term" value="C:nucleus"/>
    <property type="evidence" value="ECO:0007669"/>
    <property type="project" value="TreeGrafter"/>
</dbReference>
<gene>
    <name evidence="3" type="primary">Apobec1_1</name>
    <name evidence="3" type="ORF">ILLCLE_R14801</name>
</gene>
<name>A0A7L1C6T9_9PASS</name>
<dbReference type="InterPro" id="IPR050610">
    <property type="entry name" value="APOBEC_Cyt_Deaminase"/>
</dbReference>
<dbReference type="EMBL" id="VXBB01017068">
    <property type="protein sequence ID" value="NXM61041.1"/>
    <property type="molecule type" value="Genomic_DNA"/>
</dbReference>
<keyword evidence="2" id="KW-0378">Hydrolase</keyword>
<dbReference type="Pfam" id="PF18750">
    <property type="entry name" value="SNAD4"/>
    <property type="match status" value="1"/>
</dbReference>
<keyword evidence="4" id="KW-1185">Reference proteome</keyword>
<dbReference type="PANTHER" id="PTHR13857">
    <property type="entry name" value="MRNA EDITING ENZYME"/>
    <property type="match status" value="1"/>
</dbReference>
<dbReference type="GO" id="GO:0008270">
    <property type="term" value="F:zinc ion binding"/>
    <property type="evidence" value="ECO:0007669"/>
    <property type="project" value="InterPro"/>
</dbReference>
<accession>A0A7L1C6T9</accession>
<proteinExistence type="predicted"/>
<dbReference type="InterPro" id="IPR016193">
    <property type="entry name" value="Cytidine_deaminase-like"/>
</dbReference>
<dbReference type="GO" id="GO:0004126">
    <property type="term" value="F:cytidine deaminase activity"/>
    <property type="evidence" value="ECO:0007669"/>
    <property type="project" value="TreeGrafter"/>
</dbReference>
<organism evidence="3 4">
    <name type="scientific">Illadopsis cleaveri</name>
    <name type="common">blackcap illadopsis</name>
    <dbReference type="NCBI Taxonomy" id="201329"/>
    <lineage>
        <taxon>Eukaryota</taxon>
        <taxon>Metazoa</taxon>
        <taxon>Chordata</taxon>
        <taxon>Craniata</taxon>
        <taxon>Vertebrata</taxon>
        <taxon>Euteleostomi</taxon>
        <taxon>Archelosauria</taxon>
        <taxon>Archosauria</taxon>
        <taxon>Dinosauria</taxon>
        <taxon>Saurischia</taxon>
        <taxon>Theropoda</taxon>
        <taxon>Coelurosauria</taxon>
        <taxon>Aves</taxon>
        <taxon>Neognathae</taxon>
        <taxon>Neoaves</taxon>
        <taxon>Telluraves</taxon>
        <taxon>Australaves</taxon>
        <taxon>Passeriformes</taxon>
        <taxon>Sylvioidea</taxon>
        <taxon>Timaliidae</taxon>
        <taxon>Illadopsis</taxon>
    </lineage>
</organism>
<evidence type="ECO:0000256" key="1">
    <source>
        <dbReference type="ARBA" id="ARBA00022723"/>
    </source>
</evidence>
<comment type="caution">
    <text evidence="3">The sequence shown here is derived from an EMBL/GenBank/DDBJ whole genome shotgun (WGS) entry which is preliminary data.</text>
</comment>
<feature type="non-terminal residue" evidence="3">
    <location>
        <position position="1"/>
    </location>
</feature>
<keyword evidence="1" id="KW-0479">Metal-binding</keyword>
<dbReference type="Gene3D" id="3.40.140.10">
    <property type="entry name" value="Cytidine Deaminase, domain 2"/>
    <property type="match status" value="1"/>
</dbReference>
<protein>
    <submittedName>
        <fullName evidence="3">ABEC1 enzyme</fullName>
    </submittedName>
</protein>
<reference evidence="3 4" key="1">
    <citation type="submission" date="2019-09" db="EMBL/GenBank/DDBJ databases">
        <title>Bird 10,000 Genomes (B10K) Project - Family phase.</title>
        <authorList>
            <person name="Zhang G."/>
        </authorList>
    </citation>
    <scope>NUCLEOTIDE SEQUENCE [LARGE SCALE GENOMIC DNA]</scope>
    <source>
        <strain evidence="3">B10K-DU-002-01</strain>
        <tissue evidence="3">Muscle</tissue>
    </source>
</reference>
<dbReference type="AlphaFoldDB" id="A0A7L1C6T9"/>
<evidence type="ECO:0000256" key="2">
    <source>
        <dbReference type="ARBA" id="ARBA00022801"/>
    </source>
</evidence>
<evidence type="ECO:0000313" key="4">
    <source>
        <dbReference type="Proteomes" id="UP000534634"/>
    </source>
</evidence>
<dbReference type="InterPro" id="IPR016192">
    <property type="entry name" value="APOBEC/CMP_deaminase_Zn-bd"/>
</dbReference>
<dbReference type="PROSITE" id="PS00903">
    <property type="entry name" value="CYT_DCMP_DEAMINASES_1"/>
    <property type="match status" value="1"/>
</dbReference>